<feature type="signal peptide" evidence="1">
    <location>
        <begin position="1"/>
        <end position="29"/>
    </location>
</feature>
<organism evidence="2 3">
    <name type="scientific">Ceratodon purpureus</name>
    <name type="common">Fire moss</name>
    <name type="synonym">Dicranum purpureum</name>
    <dbReference type="NCBI Taxonomy" id="3225"/>
    <lineage>
        <taxon>Eukaryota</taxon>
        <taxon>Viridiplantae</taxon>
        <taxon>Streptophyta</taxon>
        <taxon>Embryophyta</taxon>
        <taxon>Bryophyta</taxon>
        <taxon>Bryophytina</taxon>
        <taxon>Bryopsida</taxon>
        <taxon>Dicranidae</taxon>
        <taxon>Pseudoditrichales</taxon>
        <taxon>Ditrichaceae</taxon>
        <taxon>Ceratodon</taxon>
    </lineage>
</organism>
<evidence type="ECO:0000313" key="2">
    <source>
        <dbReference type="EMBL" id="KAG0590945.1"/>
    </source>
</evidence>
<dbReference type="EMBL" id="CM026421">
    <property type="protein sequence ID" value="KAG0590945.1"/>
    <property type="molecule type" value="Genomic_DNA"/>
</dbReference>
<dbReference type="AlphaFoldDB" id="A0A8T0J5Y4"/>
<accession>A0A8T0J5Y4</accession>
<protein>
    <recommendedName>
        <fullName evidence="4">Secreted protein</fullName>
    </recommendedName>
</protein>
<gene>
    <name evidence="2" type="ORF">KC19_1G138100</name>
</gene>
<sequence length="77" mass="8641">MRKVSAVRGAWCMMSFLLALLMHFSCVSLSVSVSIILCNLVYFCNLIFSAAEEDCKYLNMCVCILPSLNLMEIPILI</sequence>
<evidence type="ECO:0000256" key="1">
    <source>
        <dbReference type="SAM" id="SignalP"/>
    </source>
</evidence>
<name>A0A8T0J5Y4_CERPU</name>
<keyword evidence="1" id="KW-0732">Signal</keyword>
<evidence type="ECO:0008006" key="4">
    <source>
        <dbReference type="Google" id="ProtNLM"/>
    </source>
</evidence>
<reference evidence="2" key="1">
    <citation type="submission" date="2020-06" db="EMBL/GenBank/DDBJ databases">
        <title>WGS assembly of Ceratodon purpureus strain R40.</title>
        <authorList>
            <person name="Carey S.B."/>
            <person name="Jenkins J."/>
            <person name="Shu S."/>
            <person name="Lovell J.T."/>
            <person name="Sreedasyam A."/>
            <person name="Maumus F."/>
            <person name="Tiley G.P."/>
            <person name="Fernandez-Pozo N."/>
            <person name="Barry K."/>
            <person name="Chen C."/>
            <person name="Wang M."/>
            <person name="Lipzen A."/>
            <person name="Daum C."/>
            <person name="Saski C.A."/>
            <person name="Payton A.C."/>
            <person name="Mcbreen J.C."/>
            <person name="Conrad R.E."/>
            <person name="Kollar L.M."/>
            <person name="Olsson S."/>
            <person name="Huttunen S."/>
            <person name="Landis J.B."/>
            <person name="Wickett N.J."/>
            <person name="Johnson M.G."/>
            <person name="Rensing S.A."/>
            <person name="Grimwood J."/>
            <person name="Schmutz J."/>
            <person name="Mcdaniel S.F."/>
        </authorList>
    </citation>
    <scope>NUCLEOTIDE SEQUENCE</scope>
    <source>
        <strain evidence="2">R40</strain>
    </source>
</reference>
<evidence type="ECO:0000313" key="3">
    <source>
        <dbReference type="Proteomes" id="UP000822688"/>
    </source>
</evidence>
<keyword evidence="3" id="KW-1185">Reference proteome</keyword>
<comment type="caution">
    <text evidence="2">The sequence shown here is derived from an EMBL/GenBank/DDBJ whole genome shotgun (WGS) entry which is preliminary data.</text>
</comment>
<feature type="chain" id="PRO_5035836118" description="Secreted protein" evidence="1">
    <location>
        <begin position="30"/>
        <end position="77"/>
    </location>
</feature>
<proteinExistence type="predicted"/>
<dbReference type="Proteomes" id="UP000822688">
    <property type="component" value="Chromosome 1"/>
</dbReference>